<dbReference type="AlphaFoldDB" id="A4C979"/>
<proteinExistence type="predicted"/>
<dbReference type="HOGENOM" id="CLU_158669_1_0_6"/>
<evidence type="ECO:0000313" key="5">
    <source>
        <dbReference type="EMBL" id="EAR29144.1"/>
    </source>
</evidence>
<comment type="function">
    <text evidence="1">May be involved in the biogenesis of curli organelles.</text>
</comment>
<gene>
    <name evidence="5" type="ORF">PTD2_08869</name>
</gene>
<evidence type="ECO:0000256" key="2">
    <source>
        <dbReference type="ARBA" id="ARBA00014024"/>
    </source>
</evidence>
<keyword evidence="6" id="KW-1185">Reference proteome</keyword>
<name>A4C979_9GAMM</name>
<organism evidence="5 6">
    <name type="scientific">Pseudoalteromonas tunicata D2</name>
    <dbReference type="NCBI Taxonomy" id="87626"/>
    <lineage>
        <taxon>Bacteria</taxon>
        <taxon>Pseudomonadati</taxon>
        <taxon>Pseudomonadota</taxon>
        <taxon>Gammaproteobacteria</taxon>
        <taxon>Alteromonadales</taxon>
        <taxon>Pseudoalteromonadaceae</taxon>
        <taxon>Pseudoalteromonas</taxon>
    </lineage>
</organism>
<comment type="caution">
    <text evidence="5">The sequence shown here is derived from an EMBL/GenBank/DDBJ whole genome shotgun (WGS) entry which is preliminary data.</text>
</comment>
<dbReference type="STRING" id="87626.PTD2_08869"/>
<feature type="chain" id="PRO_5002667271" description="Curli production assembly/transport component CsgE" evidence="4">
    <location>
        <begin position="28"/>
        <end position="135"/>
    </location>
</feature>
<dbReference type="InterPro" id="IPR018900">
    <property type="entry name" value="Curli_CsgE"/>
</dbReference>
<sequence>MAPILSKMRYRILFCCWLFLHFFQSHADTEIEIGGLLLDRSLSRSGHEFYAKFSLLWQDVPNTSGINVVIKETVMPRAGTRLVLEMNNQVIYATYLGRRIESVEDKVEQAIFTTIDAIARSQFTEQSDDLASSGW</sequence>
<evidence type="ECO:0000256" key="4">
    <source>
        <dbReference type="SAM" id="SignalP"/>
    </source>
</evidence>
<feature type="signal peptide" evidence="4">
    <location>
        <begin position="1"/>
        <end position="27"/>
    </location>
</feature>
<reference evidence="5 6" key="1">
    <citation type="submission" date="2006-02" db="EMBL/GenBank/DDBJ databases">
        <authorList>
            <person name="Moran M.A."/>
            <person name="Kjelleberg S."/>
            <person name="Egan S."/>
            <person name="Saunders N."/>
            <person name="Thomas T."/>
            <person name="Ferriera S."/>
            <person name="Johnson J."/>
            <person name="Kravitz S."/>
            <person name="Halpern A."/>
            <person name="Remington K."/>
            <person name="Beeson K."/>
            <person name="Tran B."/>
            <person name="Rogers Y.-H."/>
            <person name="Friedman R."/>
            <person name="Venter J.C."/>
        </authorList>
    </citation>
    <scope>NUCLEOTIDE SEQUENCE [LARGE SCALE GENOMIC DNA]</scope>
    <source>
        <strain evidence="5 6">D2</strain>
    </source>
</reference>
<dbReference type="EMBL" id="AAOH01000003">
    <property type="protein sequence ID" value="EAR29144.1"/>
    <property type="molecule type" value="Genomic_DNA"/>
</dbReference>
<accession>A4C979</accession>
<dbReference type="eggNOG" id="ENOG5032THU">
    <property type="taxonomic scope" value="Bacteria"/>
</dbReference>
<evidence type="ECO:0000256" key="1">
    <source>
        <dbReference type="ARBA" id="ARBA00003989"/>
    </source>
</evidence>
<keyword evidence="3 4" id="KW-0732">Signal</keyword>
<dbReference type="Pfam" id="PF10627">
    <property type="entry name" value="CsgE"/>
    <property type="match status" value="1"/>
</dbReference>
<evidence type="ECO:0000313" key="6">
    <source>
        <dbReference type="Proteomes" id="UP000006201"/>
    </source>
</evidence>
<protein>
    <recommendedName>
        <fullName evidence="2">Curli production assembly/transport component CsgE</fullName>
    </recommendedName>
</protein>
<dbReference type="Proteomes" id="UP000006201">
    <property type="component" value="Unassembled WGS sequence"/>
</dbReference>
<evidence type="ECO:0000256" key="3">
    <source>
        <dbReference type="ARBA" id="ARBA00022729"/>
    </source>
</evidence>
<dbReference type="RefSeq" id="WP_009838405.1">
    <property type="nucleotide sequence ID" value="NZ_AAOH01000003.1"/>
</dbReference>